<comment type="caution">
    <text evidence="2">The sequence shown here is derived from an EMBL/GenBank/DDBJ whole genome shotgun (WGS) entry which is preliminary data.</text>
</comment>
<dbReference type="InterPro" id="IPR022742">
    <property type="entry name" value="Hydrolase_4"/>
</dbReference>
<feature type="domain" description="Serine aminopeptidase S33" evidence="1">
    <location>
        <begin position="59"/>
        <end position="250"/>
    </location>
</feature>
<dbReference type="Pfam" id="PF12146">
    <property type="entry name" value="Hydrolase_4"/>
    <property type="match status" value="1"/>
</dbReference>
<reference evidence="2 3" key="1">
    <citation type="submission" date="2018-04" db="EMBL/GenBank/DDBJ databases">
        <title>Genomic Encyclopedia of Type Strains, Phase IV (KMG-IV): sequencing the most valuable type-strain genomes for metagenomic binning, comparative biology and taxonomic classification.</title>
        <authorList>
            <person name="Goeker M."/>
        </authorList>
    </citation>
    <scope>NUCLEOTIDE SEQUENCE [LARGE SCALE GENOMIC DNA]</scope>
    <source>
        <strain evidence="2 3">DSM 45771</strain>
    </source>
</reference>
<dbReference type="AlphaFoldDB" id="A0A2U1EVJ5"/>
<dbReference type="PANTHER" id="PTHR43265">
    <property type="entry name" value="ESTERASE ESTD"/>
    <property type="match status" value="1"/>
</dbReference>
<keyword evidence="3" id="KW-1185">Reference proteome</keyword>
<organism evidence="2 3">
    <name type="scientific">Actinomycetospora cinnamomea</name>
    <dbReference type="NCBI Taxonomy" id="663609"/>
    <lineage>
        <taxon>Bacteria</taxon>
        <taxon>Bacillati</taxon>
        <taxon>Actinomycetota</taxon>
        <taxon>Actinomycetes</taxon>
        <taxon>Pseudonocardiales</taxon>
        <taxon>Pseudonocardiaceae</taxon>
        <taxon>Actinomycetospora</taxon>
    </lineage>
</organism>
<gene>
    <name evidence="2" type="ORF">C8D89_11956</name>
</gene>
<dbReference type="EMBL" id="QEKW01000019">
    <property type="protein sequence ID" value="PVZ03947.1"/>
    <property type="molecule type" value="Genomic_DNA"/>
</dbReference>
<dbReference type="Gene3D" id="3.40.50.1820">
    <property type="entry name" value="alpha/beta hydrolase"/>
    <property type="match status" value="1"/>
</dbReference>
<dbReference type="OrthoDB" id="5902829at2"/>
<dbReference type="InterPro" id="IPR029058">
    <property type="entry name" value="AB_hydrolase_fold"/>
</dbReference>
<dbReference type="PANTHER" id="PTHR43265:SF1">
    <property type="entry name" value="ESTERASE ESTD"/>
    <property type="match status" value="1"/>
</dbReference>
<name>A0A2U1EVJ5_9PSEU</name>
<evidence type="ECO:0000313" key="3">
    <source>
        <dbReference type="Proteomes" id="UP000245639"/>
    </source>
</evidence>
<sequence length="321" mass="33962">MTAAAHELSFASDGHTLVGSLLLPGDARRPAAAVLLLPGSGPVDRDSDHPRARLGVTRLLAEALADAGIASFRYDKRGVGASTGEFLRVGFDDNAADARAALATLSAQPEIDAQRIVVLGHSEGAFHAVPLGLDPVAGLVLLAGAAGPAEDVVRYQARAVIEVLPAPVRALLRLLPVDVGAQHRKKLDALRATTTDVTGWGPTRTNARWWREFLAADPRPQLAALDVPVLAITGDHDVQVDPADAEAIATLVARGESYRAPRVTHILRRTPRAVGPWAYRRQLAAPLAADVVDRVVAFVRRVGAEHADGVERTGQARCSSR</sequence>
<proteinExistence type="predicted"/>
<dbReference type="InterPro" id="IPR053145">
    <property type="entry name" value="AB_hydrolase_Est10"/>
</dbReference>
<protein>
    <recommendedName>
        <fullName evidence="1">Serine aminopeptidase S33 domain-containing protein</fullName>
    </recommendedName>
</protein>
<dbReference type="GO" id="GO:0052689">
    <property type="term" value="F:carboxylic ester hydrolase activity"/>
    <property type="evidence" value="ECO:0007669"/>
    <property type="project" value="TreeGrafter"/>
</dbReference>
<dbReference type="SUPFAM" id="SSF53474">
    <property type="entry name" value="alpha/beta-Hydrolases"/>
    <property type="match status" value="1"/>
</dbReference>
<dbReference type="Proteomes" id="UP000245639">
    <property type="component" value="Unassembled WGS sequence"/>
</dbReference>
<evidence type="ECO:0000313" key="2">
    <source>
        <dbReference type="EMBL" id="PVZ03947.1"/>
    </source>
</evidence>
<accession>A0A2U1EVJ5</accession>
<evidence type="ECO:0000259" key="1">
    <source>
        <dbReference type="Pfam" id="PF12146"/>
    </source>
</evidence>
<dbReference type="RefSeq" id="WP_116710754.1">
    <property type="nucleotide sequence ID" value="NZ_QEKW01000019.1"/>
</dbReference>